<keyword evidence="2" id="KW-1185">Reference proteome</keyword>
<reference evidence="1 2" key="1">
    <citation type="submission" date="2015-04" db="EMBL/GenBank/DDBJ databases">
        <title>The complete genome sequence of the rumen methanogen Methanobrevibacter millerae SM9.</title>
        <authorList>
            <person name="Leahy S.C."/>
            <person name="Kelly W.J."/>
            <person name="Pacheco D.M."/>
            <person name="Li D."/>
            <person name="Altermann E."/>
            <person name="Attwood G.T."/>
        </authorList>
    </citation>
    <scope>NUCLEOTIDE SEQUENCE [LARGE SCALE GENOMIC DNA]</scope>
    <source>
        <strain evidence="1 2">SM9</strain>
    </source>
</reference>
<dbReference type="OrthoDB" id="76552at2157"/>
<gene>
    <name evidence="1" type="ORF">sm9_0640</name>
</gene>
<dbReference type="RefSeq" id="WP_058738759.1">
    <property type="nucleotide sequence ID" value="NZ_CP011266.1"/>
</dbReference>
<dbReference type="PATRIC" id="fig|230361.4.peg.662"/>
<name>A0A0U3E339_9EURY</name>
<dbReference type="AlphaFoldDB" id="A0A0U3E339"/>
<protein>
    <submittedName>
        <fullName evidence="1">Uncharacterized protein</fullName>
    </submittedName>
</protein>
<organism evidence="1 2">
    <name type="scientific">Methanobrevibacter millerae</name>
    <dbReference type="NCBI Taxonomy" id="230361"/>
    <lineage>
        <taxon>Archaea</taxon>
        <taxon>Methanobacteriati</taxon>
        <taxon>Methanobacteriota</taxon>
        <taxon>Methanomada group</taxon>
        <taxon>Methanobacteria</taxon>
        <taxon>Methanobacteriales</taxon>
        <taxon>Methanobacteriaceae</taxon>
        <taxon>Methanobrevibacter</taxon>
    </lineage>
</organism>
<dbReference type="EMBL" id="CP011266">
    <property type="protein sequence ID" value="ALT68439.1"/>
    <property type="molecule type" value="Genomic_DNA"/>
</dbReference>
<dbReference type="KEGG" id="mmil:sm9_0640"/>
<dbReference type="GeneID" id="26735614"/>
<proteinExistence type="predicted"/>
<sequence>MVNLDKAIEEEILAIVEKYQKENTKLLNYLITDDEITFFSSIANGSQITAEDLQKVADILKGSFEGMEIVNQEYRFKFKMGI</sequence>
<accession>A0A0U3E339</accession>
<evidence type="ECO:0000313" key="1">
    <source>
        <dbReference type="EMBL" id="ALT68439.1"/>
    </source>
</evidence>
<dbReference type="Proteomes" id="UP000067738">
    <property type="component" value="Chromosome"/>
</dbReference>
<evidence type="ECO:0000313" key="2">
    <source>
        <dbReference type="Proteomes" id="UP000067738"/>
    </source>
</evidence>